<proteinExistence type="predicted"/>
<dbReference type="EMBL" id="MHKI01000017">
    <property type="protein sequence ID" value="OGY86658.1"/>
    <property type="molecule type" value="Genomic_DNA"/>
</dbReference>
<accession>A0A1G2BBQ1</accession>
<evidence type="ECO:0000256" key="1">
    <source>
        <dbReference type="SAM" id="Phobius"/>
    </source>
</evidence>
<keyword evidence="1" id="KW-1133">Transmembrane helix</keyword>
<comment type="caution">
    <text evidence="3">The sequence shown here is derived from an EMBL/GenBank/DDBJ whole genome shotgun (WGS) entry which is preliminary data.</text>
</comment>
<feature type="transmembrane region" description="Helical" evidence="1">
    <location>
        <begin position="113"/>
        <end position="130"/>
    </location>
</feature>
<dbReference type="PANTHER" id="PTHR39430">
    <property type="entry name" value="MEMBRANE-ASSOCIATED PROTEASE-RELATED"/>
    <property type="match status" value="1"/>
</dbReference>
<evidence type="ECO:0000313" key="4">
    <source>
        <dbReference type="Proteomes" id="UP000176420"/>
    </source>
</evidence>
<feature type="transmembrane region" description="Helical" evidence="1">
    <location>
        <begin position="151"/>
        <end position="170"/>
    </location>
</feature>
<dbReference type="InterPro" id="IPR003675">
    <property type="entry name" value="Rce1/LyrA-like_dom"/>
</dbReference>
<dbReference type="Pfam" id="PF02517">
    <property type="entry name" value="Rce1-like"/>
    <property type="match status" value="1"/>
</dbReference>
<feature type="transmembrane region" description="Helical" evidence="1">
    <location>
        <begin position="44"/>
        <end position="63"/>
    </location>
</feature>
<protein>
    <recommendedName>
        <fullName evidence="2">CAAX prenyl protease 2/Lysostaphin resistance protein A-like domain-containing protein</fullName>
    </recommendedName>
</protein>
<name>A0A1G2BBQ1_9BACT</name>
<evidence type="ECO:0000313" key="3">
    <source>
        <dbReference type="EMBL" id="OGY86658.1"/>
    </source>
</evidence>
<feature type="transmembrane region" description="Helical" evidence="1">
    <location>
        <begin position="20"/>
        <end position="38"/>
    </location>
</feature>
<reference evidence="3 4" key="1">
    <citation type="journal article" date="2016" name="Nat. Commun.">
        <title>Thousands of microbial genomes shed light on interconnected biogeochemical processes in an aquifer system.</title>
        <authorList>
            <person name="Anantharaman K."/>
            <person name="Brown C.T."/>
            <person name="Hug L.A."/>
            <person name="Sharon I."/>
            <person name="Castelle C.J."/>
            <person name="Probst A.J."/>
            <person name="Thomas B.C."/>
            <person name="Singh A."/>
            <person name="Wilkins M.J."/>
            <person name="Karaoz U."/>
            <person name="Brodie E.L."/>
            <person name="Williams K.H."/>
            <person name="Hubbard S.S."/>
            <person name="Banfield J.F."/>
        </authorList>
    </citation>
    <scope>NUCLEOTIDE SEQUENCE [LARGE SCALE GENOMIC DNA]</scope>
</reference>
<feature type="transmembrane region" description="Helical" evidence="1">
    <location>
        <begin position="201"/>
        <end position="223"/>
    </location>
</feature>
<feature type="transmembrane region" description="Helical" evidence="1">
    <location>
        <begin position="243"/>
        <end position="265"/>
    </location>
</feature>
<feature type="transmembrane region" description="Helical" evidence="1">
    <location>
        <begin position="176"/>
        <end position="194"/>
    </location>
</feature>
<sequence length="273" mass="31153">MKKFFLFFIKTPIRKTITFLFVWLLSLPVIFVIAMLVLRTNQVPAEAALFSFIWGAIATVIFWKKFEKEPLSQMGFSSKKIPLNILIGFFASVAIVIFVTSVLYLLGLAKIQLNIWTTMPLLILIIVTLIRSTVEEIIFRGYFLHLFAKNYSRITALLTTSIIFGLIHIPSAGFNILGILSHTIWAAILALIMFRWHSIWLTIGAHIGWNFTMWYFLGLPVYGEHAAQSIYYTTLLGNNIITGGYFGIDASVIMIFLLAFLFVFFKPGKYLKK</sequence>
<feature type="domain" description="CAAX prenyl protease 2/Lysostaphin resistance protein A-like" evidence="2">
    <location>
        <begin position="119"/>
        <end position="211"/>
    </location>
</feature>
<dbReference type="Proteomes" id="UP000176420">
    <property type="component" value="Unassembled WGS sequence"/>
</dbReference>
<organism evidence="3 4">
    <name type="scientific">Candidatus Kerfeldbacteria bacterium RIFOXYB2_FULL_38_14</name>
    <dbReference type="NCBI Taxonomy" id="1798547"/>
    <lineage>
        <taxon>Bacteria</taxon>
        <taxon>Candidatus Kerfeldiibacteriota</taxon>
    </lineage>
</organism>
<gene>
    <name evidence="3" type="ORF">A2319_02885</name>
</gene>
<keyword evidence="1" id="KW-0812">Transmembrane</keyword>
<dbReference type="AlphaFoldDB" id="A0A1G2BBQ1"/>
<evidence type="ECO:0000259" key="2">
    <source>
        <dbReference type="Pfam" id="PF02517"/>
    </source>
</evidence>
<keyword evidence="1" id="KW-0472">Membrane</keyword>
<dbReference type="PANTHER" id="PTHR39430:SF1">
    <property type="entry name" value="PROTEASE"/>
    <property type="match status" value="1"/>
</dbReference>
<dbReference type="GO" id="GO:0004175">
    <property type="term" value="F:endopeptidase activity"/>
    <property type="evidence" value="ECO:0007669"/>
    <property type="project" value="UniProtKB-ARBA"/>
</dbReference>
<dbReference type="GO" id="GO:0080120">
    <property type="term" value="P:CAAX-box protein maturation"/>
    <property type="evidence" value="ECO:0007669"/>
    <property type="project" value="UniProtKB-ARBA"/>
</dbReference>
<feature type="transmembrane region" description="Helical" evidence="1">
    <location>
        <begin position="83"/>
        <end position="107"/>
    </location>
</feature>